<keyword evidence="5" id="KW-0520">NAD</keyword>
<dbReference type="PANTHER" id="PTHR48075">
    <property type="entry name" value="3-HYDROXYACYL-COA DEHYDROGENASE FAMILY PROTEIN"/>
    <property type="match status" value="1"/>
</dbReference>
<dbReference type="GO" id="GO:0006635">
    <property type="term" value="P:fatty acid beta-oxidation"/>
    <property type="evidence" value="ECO:0007669"/>
    <property type="project" value="UniProtKB-UniPathway"/>
</dbReference>
<evidence type="ECO:0000313" key="10">
    <source>
        <dbReference type="EMBL" id="ARP94938.1"/>
    </source>
</evidence>
<accession>A0A1W6ZC23</accession>
<dbReference type="InterPro" id="IPR036291">
    <property type="entry name" value="NAD(P)-bd_dom_sf"/>
</dbReference>
<dbReference type="OrthoDB" id="5287258at2"/>
<evidence type="ECO:0000259" key="9">
    <source>
        <dbReference type="Pfam" id="PF02737"/>
    </source>
</evidence>
<keyword evidence="2" id="KW-0276">Fatty acid metabolism</keyword>
<dbReference type="PANTHER" id="PTHR48075:SF7">
    <property type="entry name" value="3-HYDROXYACYL-COA DEHYDROGENASE-RELATED"/>
    <property type="match status" value="1"/>
</dbReference>
<dbReference type="RefSeq" id="WP_086078704.1">
    <property type="nucleotide sequence ID" value="NZ_CP021111.1"/>
</dbReference>
<dbReference type="AlphaFoldDB" id="A0A1W6ZC23"/>
<dbReference type="Pfam" id="PF00378">
    <property type="entry name" value="ECH_1"/>
    <property type="match status" value="1"/>
</dbReference>
<organism evidence="10 11">
    <name type="scientific">Bordetella genomosp. 13</name>
    <dbReference type="NCBI Taxonomy" id="463040"/>
    <lineage>
        <taxon>Bacteria</taxon>
        <taxon>Pseudomonadati</taxon>
        <taxon>Pseudomonadota</taxon>
        <taxon>Betaproteobacteria</taxon>
        <taxon>Burkholderiales</taxon>
        <taxon>Alcaligenaceae</taxon>
        <taxon>Bordetella</taxon>
    </lineage>
</organism>
<name>A0A1W6ZC23_9BORD</name>
<proteinExistence type="predicted"/>
<evidence type="ECO:0000259" key="8">
    <source>
        <dbReference type="Pfam" id="PF00725"/>
    </source>
</evidence>
<dbReference type="InterPro" id="IPR006108">
    <property type="entry name" value="3HC_DH_C"/>
</dbReference>
<dbReference type="EMBL" id="CP021111">
    <property type="protein sequence ID" value="ARP94938.1"/>
    <property type="molecule type" value="Genomic_DNA"/>
</dbReference>
<dbReference type="InterPro" id="IPR029045">
    <property type="entry name" value="ClpP/crotonase-like_dom_sf"/>
</dbReference>
<dbReference type="Pfam" id="PF00725">
    <property type="entry name" value="3HCDH"/>
    <property type="match status" value="1"/>
</dbReference>
<evidence type="ECO:0000256" key="7">
    <source>
        <dbReference type="ARBA" id="ARBA00049556"/>
    </source>
</evidence>
<comment type="catalytic activity">
    <reaction evidence="7">
        <text>a (3S)-3-hydroxyacyl-CoA + NAD(+) = a 3-oxoacyl-CoA + NADH + H(+)</text>
        <dbReference type="Rhea" id="RHEA:22432"/>
        <dbReference type="ChEBI" id="CHEBI:15378"/>
        <dbReference type="ChEBI" id="CHEBI:57318"/>
        <dbReference type="ChEBI" id="CHEBI:57540"/>
        <dbReference type="ChEBI" id="CHEBI:57945"/>
        <dbReference type="ChEBI" id="CHEBI:90726"/>
        <dbReference type="EC" id="1.1.1.35"/>
    </reaction>
</comment>
<comment type="pathway">
    <text evidence="1">Lipid metabolism; fatty acid beta-oxidation.</text>
</comment>
<keyword evidence="3" id="KW-0442">Lipid degradation</keyword>
<dbReference type="GO" id="GO:0003857">
    <property type="term" value="F:(3S)-3-hydroxyacyl-CoA dehydrogenase (NAD+) activity"/>
    <property type="evidence" value="ECO:0007669"/>
    <property type="project" value="UniProtKB-EC"/>
</dbReference>
<dbReference type="Gene3D" id="3.90.226.10">
    <property type="entry name" value="2-enoyl-CoA Hydratase, Chain A, domain 1"/>
    <property type="match status" value="1"/>
</dbReference>
<reference evidence="10 11" key="1">
    <citation type="submission" date="2017-05" db="EMBL/GenBank/DDBJ databases">
        <title>Complete and WGS of Bordetella genogroups.</title>
        <authorList>
            <person name="Spilker T."/>
            <person name="LiPuma J."/>
        </authorList>
    </citation>
    <scope>NUCLEOTIDE SEQUENCE [LARGE SCALE GENOMIC DNA]</scope>
    <source>
        <strain evidence="10 11">AU7206</strain>
    </source>
</reference>
<evidence type="ECO:0000313" key="11">
    <source>
        <dbReference type="Proteomes" id="UP000194161"/>
    </source>
</evidence>
<dbReference type="Proteomes" id="UP000194161">
    <property type="component" value="Chromosome"/>
</dbReference>
<evidence type="ECO:0000256" key="2">
    <source>
        <dbReference type="ARBA" id="ARBA00022832"/>
    </source>
</evidence>
<dbReference type="GO" id="GO:0070403">
    <property type="term" value="F:NAD+ binding"/>
    <property type="evidence" value="ECO:0007669"/>
    <property type="project" value="InterPro"/>
</dbReference>
<evidence type="ECO:0000256" key="3">
    <source>
        <dbReference type="ARBA" id="ARBA00022963"/>
    </source>
</evidence>
<evidence type="ECO:0000256" key="4">
    <source>
        <dbReference type="ARBA" id="ARBA00023002"/>
    </source>
</evidence>
<evidence type="ECO:0000256" key="1">
    <source>
        <dbReference type="ARBA" id="ARBA00005005"/>
    </source>
</evidence>
<protein>
    <submittedName>
        <fullName evidence="10">3-hydroxyacyl-CoA dehydrogenase</fullName>
    </submittedName>
</protein>
<dbReference type="STRING" id="463040.CAL15_11450"/>
<keyword evidence="4" id="KW-0560">Oxidoreductase</keyword>
<feature type="domain" description="3-hydroxyacyl-CoA dehydrogenase C-terminal" evidence="8">
    <location>
        <begin position="194"/>
        <end position="293"/>
    </location>
</feature>
<dbReference type="InterPro" id="IPR008927">
    <property type="entry name" value="6-PGluconate_DH-like_C_sf"/>
</dbReference>
<dbReference type="SUPFAM" id="SSF52096">
    <property type="entry name" value="ClpP/crotonase"/>
    <property type="match status" value="1"/>
</dbReference>
<dbReference type="Gene3D" id="1.10.1040.50">
    <property type="match status" value="1"/>
</dbReference>
<gene>
    <name evidence="10" type="ORF">CAL15_11450</name>
</gene>
<dbReference type="UniPathway" id="UPA00659"/>
<evidence type="ECO:0000256" key="5">
    <source>
        <dbReference type="ARBA" id="ARBA00023027"/>
    </source>
</evidence>
<dbReference type="InterPro" id="IPR001753">
    <property type="entry name" value="Enoyl-CoA_hydra/iso"/>
</dbReference>
<dbReference type="KEGG" id="bgm:CAL15_11450"/>
<dbReference type="InterPro" id="IPR006176">
    <property type="entry name" value="3-OHacyl-CoA_DH_NAD-bd"/>
</dbReference>
<sequence>MDKIIVKHAAVLGAGVMGAQIAAHLANAGVRVTLYDLTAKEGDRNGVARKALEGLKKLEPPPLAGAARLALITPANYDDDLPRLAGCDLVVEAIAERLDWKTELYARIAPHVDPRAVIASNTSGLSIQALADALPEALRPRFCGVHFFNPPRYMRLVELIATSYTEPQVLDQLETWLTSRLGKGVIRALDTPNFVANRIGVFSILAAMHHTQRLGLGFDEVDALTGPLIGRPKSATYRTADVVGLDTLAHVIGTMREHLQADPWHRHFQAPQWLQGLIDAGALGQKRGAGFYKKVGKEIQVLDAAKREYHASGAKVADEVAAILRERDPARRLAALRKSQHPQAQFLWSIFRDLFHYSAYHLAEVADNARDLDLAMRWGFGWTHGPFETWQAAGWQEIAQAVADEVQQGRAMADAPLPAWVLEPQRQGVHGPQGSYSARDGAWRPRSQLAVYRRQLFPETVAGETAPERGTTLWQNPGVRLWLLPEVDAGVAILSVTTKNHVLGSEVLDGIREAVARAEAGFDALVLWHDAPFALGANLEQVYQACGAGQFDMLEATVETFQNTSLALRYAQVPVVAAVQGMALGGGCEFMMHAARRVMALESYVGLVEAGVGVIPAGGGSKALAARAAALASATATPNEVFPYLQPVFQNIATAQVAKSALQAVEMGYADAADPIVFHPGELLWVALREARALADTGWTPPLPVRGIPVAGRTGIANFEMVLANMREGGMISDHDYRVARSAAVALCGGEVDAGTRVDEAWLLAVERREFVALLRTPETQARIRHTLDTGKPLRN</sequence>
<keyword evidence="6" id="KW-0443">Lipid metabolism</keyword>
<dbReference type="SUPFAM" id="SSF51735">
    <property type="entry name" value="NAD(P)-binding Rossmann-fold domains"/>
    <property type="match status" value="1"/>
</dbReference>
<dbReference type="Pfam" id="PF02737">
    <property type="entry name" value="3HCDH_N"/>
    <property type="match status" value="1"/>
</dbReference>
<dbReference type="Gene3D" id="3.40.50.720">
    <property type="entry name" value="NAD(P)-binding Rossmann-like Domain"/>
    <property type="match status" value="1"/>
</dbReference>
<dbReference type="CDD" id="cd06558">
    <property type="entry name" value="crotonase-like"/>
    <property type="match status" value="1"/>
</dbReference>
<evidence type="ECO:0000256" key="6">
    <source>
        <dbReference type="ARBA" id="ARBA00023098"/>
    </source>
</evidence>
<feature type="domain" description="3-hydroxyacyl-CoA dehydrogenase NAD binding" evidence="9">
    <location>
        <begin position="9"/>
        <end position="189"/>
    </location>
</feature>
<dbReference type="SUPFAM" id="SSF48179">
    <property type="entry name" value="6-phosphogluconate dehydrogenase C-terminal domain-like"/>
    <property type="match status" value="2"/>
</dbReference>
<keyword evidence="11" id="KW-1185">Reference proteome</keyword>